<proteinExistence type="predicted"/>
<dbReference type="RefSeq" id="WP_200810178.1">
    <property type="nucleotide sequence ID" value="NZ_FWFG01000050.1"/>
</dbReference>
<feature type="region of interest" description="Disordered" evidence="3">
    <location>
        <begin position="407"/>
        <end position="437"/>
    </location>
</feature>
<evidence type="ECO:0000256" key="2">
    <source>
        <dbReference type="ARBA" id="ARBA00022840"/>
    </source>
</evidence>
<protein>
    <recommendedName>
        <fullName evidence="6">Type II/IV secretion system ATPase TadZ/CpaE, associated with Flp pilus assembly</fullName>
    </recommendedName>
</protein>
<evidence type="ECO:0000256" key="3">
    <source>
        <dbReference type="SAM" id="MobiDB-lite"/>
    </source>
</evidence>
<dbReference type="GO" id="GO:0005524">
    <property type="term" value="F:ATP binding"/>
    <property type="evidence" value="ECO:0007669"/>
    <property type="project" value="UniProtKB-KW"/>
</dbReference>
<dbReference type="EMBL" id="FWFG01000050">
    <property type="protein sequence ID" value="SLM90714.1"/>
    <property type="molecule type" value="Genomic_DNA"/>
</dbReference>
<dbReference type="InterPro" id="IPR050625">
    <property type="entry name" value="ParA/MinD_ATPase"/>
</dbReference>
<feature type="compositionally biased region" description="Basic residues" evidence="3">
    <location>
        <begin position="426"/>
        <end position="437"/>
    </location>
</feature>
<keyword evidence="5" id="KW-1185">Reference proteome</keyword>
<accession>A0A1X6WY63</accession>
<feature type="compositionally biased region" description="Low complexity" evidence="3">
    <location>
        <begin position="407"/>
        <end position="425"/>
    </location>
</feature>
<keyword evidence="1" id="KW-0547">Nucleotide-binding</keyword>
<evidence type="ECO:0000256" key="1">
    <source>
        <dbReference type="ARBA" id="ARBA00022741"/>
    </source>
</evidence>
<dbReference type="SUPFAM" id="SSF52540">
    <property type="entry name" value="P-loop containing nucleoside triphosphate hydrolases"/>
    <property type="match status" value="1"/>
</dbReference>
<dbReference type="GO" id="GO:0005829">
    <property type="term" value="C:cytosol"/>
    <property type="evidence" value="ECO:0007669"/>
    <property type="project" value="TreeGrafter"/>
</dbReference>
<evidence type="ECO:0000313" key="4">
    <source>
        <dbReference type="EMBL" id="SLM90714.1"/>
    </source>
</evidence>
<dbReference type="GO" id="GO:0051782">
    <property type="term" value="P:negative regulation of cell division"/>
    <property type="evidence" value="ECO:0007669"/>
    <property type="project" value="TreeGrafter"/>
</dbReference>
<evidence type="ECO:0008006" key="6">
    <source>
        <dbReference type="Google" id="ProtNLM"/>
    </source>
</evidence>
<gene>
    <name evidence="4" type="ORF">FM110_05370</name>
</gene>
<dbReference type="InterPro" id="IPR027417">
    <property type="entry name" value="P-loop_NTPase"/>
</dbReference>
<reference evidence="4 5" key="1">
    <citation type="submission" date="2017-02" db="EMBL/GenBank/DDBJ databases">
        <authorList>
            <person name="Peterson S.W."/>
        </authorList>
    </citation>
    <scope>NUCLEOTIDE SEQUENCE [LARGE SCALE GENOMIC DNA]</scope>
    <source>
        <strain evidence="4 5">CIP104813</strain>
    </source>
</reference>
<dbReference type="PANTHER" id="PTHR43384:SF6">
    <property type="entry name" value="SEPTUM SITE-DETERMINING PROTEIN MIND HOMOLOG, CHLOROPLASTIC"/>
    <property type="match status" value="1"/>
</dbReference>
<dbReference type="PANTHER" id="PTHR43384">
    <property type="entry name" value="SEPTUM SITE-DETERMINING PROTEIN MIND HOMOLOG, CHLOROPLASTIC-RELATED"/>
    <property type="match status" value="1"/>
</dbReference>
<sequence>MSDTGTIDIVLCASGSDEVRIVHGVATDHAARMRVVRRCADLAEVLAAAAAGIGDVVLIDLAVRGLDRGALADLMAHGVAVVGLTGPPSADAQPTTLGLRHVVAADAQVPVVLDAIAAALDPRTAQDEQAMPEETAPPGPRGRLVAVWGPAGSPGRSLLAANLAHEAALAGTEVILVDADTYGPSLAQNLGIVDEAPGLVAACRASARDTLDAATLEVLVPVVHPGLRLLSGIGVPARWPEVRASVLDGVWDALVATGALVIVDVGFCLEEDEELSYDTMAPRRNAVTTSALARADEVIAVALADPVSLTRLLREQDRLAEIGAPTPRVVVNRHAAPVPVDRVRDLVARRLPVQDVVVLPDDPATCRAAAWDGALLSEAGPRTPLRRAVRDLAAQIAEPLVRATAFESASSAAGERAGGEASTRAPGRRRRRGRMRA</sequence>
<dbReference type="GO" id="GO:0016887">
    <property type="term" value="F:ATP hydrolysis activity"/>
    <property type="evidence" value="ECO:0007669"/>
    <property type="project" value="TreeGrafter"/>
</dbReference>
<dbReference type="AlphaFoldDB" id="A0A1X6WY63"/>
<name>A0A1X6WY63_9MICO</name>
<keyword evidence="2" id="KW-0067">ATP-binding</keyword>
<organism evidence="4 5">
    <name type="scientific">Brachybacterium nesterenkovii</name>
    <dbReference type="NCBI Taxonomy" id="47847"/>
    <lineage>
        <taxon>Bacteria</taxon>
        <taxon>Bacillati</taxon>
        <taxon>Actinomycetota</taxon>
        <taxon>Actinomycetes</taxon>
        <taxon>Micrococcales</taxon>
        <taxon>Dermabacteraceae</taxon>
        <taxon>Brachybacterium</taxon>
    </lineage>
</organism>
<dbReference type="GO" id="GO:0009898">
    <property type="term" value="C:cytoplasmic side of plasma membrane"/>
    <property type="evidence" value="ECO:0007669"/>
    <property type="project" value="TreeGrafter"/>
</dbReference>
<evidence type="ECO:0000313" key="5">
    <source>
        <dbReference type="Proteomes" id="UP000195981"/>
    </source>
</evidence>
<dbReference type="Gene3D" id="3.40.50.300">
    <property type="entry name" value="P-loop containing nucleotide triphosphate hydrolases"/>
    <property type="match status" value="1"/>
</dbReference>
<dbReference type="Proteomes" id="UP000195981">
    <property type="component" value="Unassembled WGS sequence"/>
</dbReference>